<feature type="compositionally biased region" description="Basic and acidic residues" evidence="1">
    <location>
        <begin position="161"/>
        <end position="173"/>
    </location>
</feature>
<dbReference type="Gene3D" id="1.20.1260.10">
    <property type="match status" value="1"/>
</dbReference>
<dbReference type="EMBL" id="VUJW01000003">
    <property type="protein sequence ID" value="KAA1427515.1"/>
    <property type="molecule type" value="Genomic_DNA"/>
</dbReference>
<keyword evidence="4" id="KW-1185">Reference proteome</keyword>
<sequence>MTLPMPVHPGAWRTRGISVDGVKVALPPRVVVLNAATGRAPRLLGMSTLLTRLPIAALVLALVPALAACSDDDDAAPEPAVHTADNGDVFNDVDADFATGLVQHHALALVLVDLTRGADVSPEVTALAEDILATESLEIETLTDWLAVWDVPAPETIRDHANAGHGDHGDHGDQGNTLSLDGEIPGGDLPGMPSTDELTELLSLRGDEFEQRWLELMITHHEGAIEIADQEIEDGTYSPAVDLAEAVREAQLAQVEQMKSLLEG</sequence>
<feature type="region of interest" description="Disordered" evidence="1">
    <location>
        <begin position="161"/>
        <end position="192"/>
    </location>
</feature>
<gene>
    <name evidence="3" type="ORF">F0U47_08605</name>
</gene>
<dbReference type="PANTHER" id="PTHR36933:SF1">
    <property type="entry name" value="SLL0788 PROTEIN"/>
    <property type="match status" value="1"/>
</dbReference>
<evidence type="ECO:0000313" key="3">
    <source>
        <dbReference type="EMBL" id="KAA1427515.1"/>
    </source>
</evidence>
<comment type="caution">
    <text evidence="3">The sequence shown here is derived from an EMBL/GenBank/DDBJ whole genome shotgun (WGS) entry which is preliminary data.</text>
</comment>
<evidence type="ECO:0000313" key="4">
    <source>
        <dbReference type="Proteomes" id="UP000324351"/>
    </source>
</evidence>
<reference evidence="3 4" key="1">
    <citation type="submission" date="2019-09" db="EMBL/GenBank/DDBJ databases">
        <title>Nocardioides panacisoli sp. nov., isolated from the soil of a ginseng field.</title>
        <authorList>
            <person name="Cho C."/>
        </authorList>
    </citation>
    <scope>NUCLEOTIDE SEQUENCE [LARGE SCALE GENOMIC DNA]</scope>
    <source>
        <strain evidence="3 4">BN140041</strain>
    </source>
</reference>
<name>A0A5B1M2S1_9ACTN</name>
<dbReference type="AlphaFoldDB" id="A0A5B1M2S1"/>
<evidence type="ECO:0000259" key="2">
    <source>
        <dbReference type="Pfam" id="PF03713"/>
    </source>
</evidence>
<organism evidence="3 4">
    <name type="scientific">Nocardioides antri</name>
    <dbReference type="NCBI Taxonomy" id="2607659"/>
    <lineage>
        <taxon>Bacteria</taxon>
        <taxon>Bacillati</taxon>
        <taxon>Actinomycetota</taxon>
        <taxon>Actinomycetes</taxon>
        <taxon>Propionibacteriales</taxon>
        <taxon>Nocardioidaceae</taxon>
        <taxon>Nocardioides</taxon>
    </lineage>
</organism>
<dbReference type="Pfam" id="PF03713">
    <property type="entry name" value="DUF305"/>
    <property type="match status" value="1"/>
</dbReference>
<reference evidence="3 4" key="2">
    <citation type="submission" date="2019-09" db="EMBL/GenBank/DDBJ databases">
        <authorList>
            <person name="Jin C."/>
        </authorList>
    </citation>
    <scope>NUCLEOTIDE SEQUENCE [LARGE SCALE GENOMIC DNA]</scope>
    <source>
        <strain evidence="3 4">BN140041</strain>
    </source>
</reference>
<dbReference type="InterPro" id="IPR005183">
    <property type="entry name" value="DUF305_CopM-like"/>
</dbReference>
<feature type="domain" description="DUF305" evidence="2">
    <location>
        <begin position="94"/>
        <end position="262"/>
    </location>
</feature>
<protein>
    <submittedName>
        <fullName evidence="3">DUF305 domain-containing protein</fullName>
    </submittedName>
</protein>
<proteinExistence type="predicted"/>
<evidence type="ECO:0000256" key="1">
    <source>
        <dbReference type="SAM" id="MobiDB-lite"/>
    </source>
</evidence>
<dbReference type="PANTHER" id="PTHR36933">
    <property type="entry name" value="SLL0788 PROTEIN"/>
    <property type="match status" value="1"/>
</dbReference>
<dbReference type="Proteomes" id="UP000324351">
    <property type="component" value="Unassembled WGS sequence"/>
</dbReference>
<dbReference type="InterPro" id="IPR012347">
    <property type="entry name" value="Ferritin-like"/>
</dbReference>
<accession>A0A5B1M2S1</accession>